<dbReference type="Proteomes" id="UP001597561">
    <property type="component" value="Unassembled WGS sequence"/>
</dbReference>
<keyword evidence="2" id="KW-0732">Signal</keyword>
<dbReference type="Pfam" id="PF14039">
    <property type="entry name" value="YusW"/>
    <property type="match status" value="1"/>
</dbReference>
<dbReference type="InterPro" id="IPR025623">
    <property type="entry name" value="YusW"/>
</dbReference>
<evidence type="ECO:0000256" key="2">
    <source>
        <dbReference type="SAM" id="SignalP"/>
    </source>
</evidence>
<proteinExistence type="predicted"/>
<feature type="chain" id="PRO_5046008945" evidence="2">
    <location>
        <begin position="19"/>
        <end position="160"/>
    </location>
</feature>
<protein>
    <submittedName>
        <fullName evidence="3">YusW family protein</fullName>
    </submittedName>
</protein>
<evidence type="ECO:0000313" key="4">
    <source>
        <dbReference type="Proteomes" id="UP001597561"/>
    </source>
</evidence>
<feature type="region of interest" description="Disordered" evidence="1">
    <location>
        <begin position="21"/>
        <end position="57"/>
    </location>
</feature>
<dbReference type="PROSITE" id="PS51257">
    <property type="entry name" value="PROKAR_LIPOPROTEIN"/>
    <property type="match status" value="1"/>
</dbReference>
<gene>
    <name evidence="3" type="ORF">ACFS5P_11935</name>
</gene>
<reference evidence="4" key="1">
    <citation type="journal article" date="2019" name="Int. J. Syst. Evol. Microbiol.">
        <title>The Global Catalogue of Microorganisms (GCM) 10K type strain sequencing project: providing services to taxonomists for standard genome sequencing and annotation.</title>
        <authorList>
            <consortium name="The Broad Institute Genomics Platform"/>
            <consortium name="The Broad Institute Genome Sequencing Center for Infectious Disease"/>
            <person name="Wu L."/>
            <person name="Ma J."/>
        </authorList>
    </citation>
    <scope>NUCLEOTIDE SEQUENCE [LARGE SCALE GENOMIC DNA]</scope>
    <source>
        <strain evidence="4">KCTC 13528</strain>
    </source>
</reference>
<name>A0ABW5ZJX5_9BACL</name>
<evidence type="ECO:0000313" key="3">
    <source>
        <dbReference type="EMBL" id="MFD2912586.1"/>
    </source>
</evidence>
<evidence type="ECO:0000256" key="1">
    <source>
        <dbReference type="SAM" id="MobiDB-lite"/>
    </source>
</evidence>
<comment type="caution">
    <text evidence="3">The sequence shown here is derived from an EMBL/GenBank/DDBJ whole genome shotgun (WGS) entry which is preliminary data.</text>
</comment>
<feature type="signal peptide" evidence="2">
    <location>
        <begin position="1"/>
        <end position="18"/>
    </location>
</feature>
<dbReference type="EMBL" id="JBHUPG010000022">
    <property type="protein sequence ID" value="MFD2912586.1"/>
    <property type="molecule type" value="Genomic_DNA"/>
</dbReference>
<accession>A0ABW5ZJX5</accession>
<keyword evidence="4" id="KW-1185">Reference proteome</keyword>
<organism evidence="3 4">
    <name type="scientific">Jeotgalibacillus terrae</name>
    <dbReference type="NCBI Taxonomy" id="587735"/>
    <lineage>
        <taxon>Bacteria</taxon>
        <taxon>Bacillati</taxon>
        <taxon>Bacillota</taxon>
        <taxon>Bacilli</taxon>
        <taxon>Bacillales</taxon>
        <taxon>Caryophanaceae</taxon>
        <taxon>Jeotgalibacillus</taxon>
    </lineage>
</organism>
<sequence length="160" mass="17876">MKKRYTFAALTSLSLVLAACGEESETVEDPTPEETADQAEEQPDSDNASGPDDTGISFLSFEMDADYEGNDNDFEISYDSEGSEIESAYENERDMLTMSGDDAYQEIQPVLSEFDFTIDTPDEEVIDSIIEGFEVEDGFQSIEIEVKYSDGTEKEYKRGE</sequence>
<dbReference type="RefSeq" id="WP_204729056.1">
    <property type="nucleotide sequence ID" value="NZ_JAFBDK010000006.1"/>
</dbReference>
<feature type="compositionally biased region" description="Acidic residues" evidence="1">
    <location>
        <begin position="22"/>
        <end position="44"/>
    </location>
</feature>